<evidence type="ECO:0000313" key="2">
    <source>
        <dbReference type="EMBL" id="VDN12533.1"/>
    </source>
</evidence>
<gene>
    <name evidence="2" type="ORF">DILT_LOCUS8364</name>
</gene>
<keyword evidence="3" id="KW-1185">Reference proteome</keyword>
<organism evidence="2 3">
    <name type="scientific">Dibothriocephalus latus</name>
    <name type="common">Fish tapeworm</name>
    <name type="synonym">Diphyllobothrium latum</name>
    <dbReference type="NCBI Taxonomy" id="60516"/>
    <lineage>
        <taxon>Eukaryota</taxon>
        <taxon>Metazoa</taxon>
        <taxon>Spiralia</taxon>
        <taxon>Lophotrochozoa</taxon>
        <taxon>Platyhelminthes</taxon>
        <taxon>Cestoda</taxon>
        <taxon>Eucestoda</taxon>
        <taxon>Diphyllobothriidea</taxon>
        <taxon>Diphyllobothriidae</taxon>
        <taxon>Dibothriocephalus</taxon>
    </lineage>
</organism>
<protein>
    <submittedName>
        <fullName evidence="2">Uncharacterized protein</fullName>
    </submittedName>
</protein>
<reference evidence="2 3" key="1">
    <citation type="submission" date="2018-11" db="EMBL/GenBank/DDBJ databases">
        <authorList>
            <consortium name="Pathogen Informatics"/>
        </authorList>
    </citation>
    <scope>NUCLEOTIDE SEQUENCE [LARGE SCALE GENOMIC DNA]</scope>
</reference>
<evidence type="ECO:0000313" key="3">
    <source>
        <dbReference type="Proteomes" id="UP000281553"/>
    </source>
</evidence>
<dbReference type="Proteomes" id="UP000281553">
    <property type="component" value="Unassembled WGS sequence"/>
</dbReference>
<dbReference type="EMBL" id="UYRU01054121">
    <property type="protein sequence ID" value="VDN12533.1"/>
    <property type="molecule type" value="Genomic_DNA"/>
</dbReference>
<accession>A0A3P7LNL1</accession>
<evidence type="ECO:0000256" key="1">
    <source>
        <dbReference type="SAM" id="MobiDB-lite"/>
    </source>
</evidence>
<sequence length="124" mass="14085">MLSGKRKFIYRDGSENLPLKEDKSIIKLPDSQLVINGRNPIPIAVAILLQYRVKPKPAVNKPVPAKPVVPRANDDDEENKAMFSQKKQQKPASKKEPEETEPSRVRTVIQSILRRIEKIFGTED</sequence>
<name>A0A3P7LNL1_DIBLA</name>
<feature type="region of interest" description="Disordered" evidence="1">
    <location>
        <begin position="58"/>
        <end position="106"/>
    </location>
</feature>
<feature type="compositionally biased region" description="Basic and acidic residues" evidence="1">
    <location>
        <begin position="93"/>
        <end position="104"/>
    </location>
</feature>
<feature type="compositionally biased region" description="Low complexity" evidence="1">
    <location>
        <begin position="58"/>
        <end position="71"/>
    </location>
</feature>
<dbReference type="AlphaFoldDB" id="A0A3P7LNL1"/>
<proteinExistence type="predicted"/>